<dbReference type="EMBL" id="JANPWB010000012">
    <property type="protein sequence ID" value="KAJ1115203.1"/>
    <property type="molecule type" value="Genomic_DNA"/>
</dbReference>
<proteinExistence type="predicted"/>
<organism evidence="2 3">
    <name type="scientific">Pleurodeles waltl</name>
    <name type="common">Iberian ribbed newt</name>
    <dbReference type="NCBI Taxonomy" id="8319"/>
    <lineage>
        <taxon>Eukaryota</taxon>
        <taxon>Metazoa</taxon>
        <taxon>Chordata</taxon>
        <taxon>Craniata</taxon>
        <taxon>Vertebrata</taxon>
        <taxon>Euteleostomi</taxon>
        <taxon>Amphibia</taxon>
        <taxon>Batrachia</taxon>
        <taxon>Caudata</taxon>
        <taxon>Salamandroidea</taxon>
        <taxon>Salamandridae</taxon>
        <taxon>Pleurodelinae</taxon>
        <taxon>Pleurodeles</taxon>
    </lineage>
</organism>
<sequence>MPENNQVCFLNTKKKEEKLAAKERLATMASGSPKRRLSDTARSALNRYLRLPLASLLQPQLSGGFLIPQAKRNSNSNSNSDFLERRPQSSDSQTRRVTCHVSSASPVSRPTRAHGQFVNWPPCSPSAYRPSFACREAAVLV</sequence>
<accession>A0AAV7NLF4</accession>
<feature type="compositionally biased region" description="Polar residues" evidence="1">
    <location>
        <begin position="89"/>
        <end position="108"/>
    </location>
</feature>
<feature type="region of interest" description="Disordered" evidence="1">
    <location>
        <begin position="67"/>
        <end position="116"/>
    </location>
</feature>
<evidence type="ECO:0000256" key="1">
    <source>
        <dbReference type="SAM" id="MobiDB-lite"/>
    </source>
</evidence>
<reference evidence="2" key="1">
    <citation type="journal article" date="2022" name="bioRxiv">
        <title>Sequencing and chromosome-scale assembly of the giantPleurodeles waltlgenome.</title>
        <authorList>
            <person name="Brown T."/>
            <person name="Elewa A."/>
            <person name="Iarovenko S."/>
            <person name="Subramanian E."/>
            <person name="Araus A.J."/>
            <person name="Petzold A."/>
            <person name="Susuki M."/>
            <person name="Suzuki K.-i.T."/>
            <person name="Hayashi T."/>
            <person name="Toyoda A."/>
            <person name="Oliveira C."/>
            <person name="Osipova E."/>
            <person name="Leigh N.D."/>
            <person name="Simon A."/>
            <person name="Yun M.H."/>
        </authorList>
    </citation>
    <scope>NUCLEOTIDE SEQUENCE</scope>
    <source>
        <strain evidence="2">20211129_DDA</strain>
        <tissue evidence="2">Liver</tissue>
    </source>
</reference>
<dbReference type="AlphaFoldDB" id="A0AAV7NLF4"/>
<dbReference type="Proteomes" id="UP001066276">
    <property type="component" value="Chromosome 8"/>
</dbReference>
<gene>
    <name evidence="2" type="ORF">NDU88_003429</name>
</gene>
<evidence type="ECO:0000313" key="3">
    <source>
        <dbReference type="Proteomes" id="UP001066276"/>
    </source>
</evidence>
<evidence type="ECO:0000313" key="2">
    <source>
        <dbReference type="EMBL" id="KAJ1115203.1"/>
    </source>
</evidence>
<protein>
    <submittedName>
        <fullName evidence="2">Uncharacterized protein</fullName>
    </submittedName>
</protein>
<comment type="caution">
    <text evidence="2">The sequence shown here is derived from an EMBL/GenBank/DDBJ whole genome shotgun (WGS) entry which is preliminary data.</text>
</comment>
<name>A0AAV7NLF4_PLEWA</name>
<feature type="compositionally biased region" description="Polar residues" evidence="1">
    <location>
        <begin position="71"/>
        <end position="81"/>
    </location>
</feature>
<keyword evidence="3" id="KW-1185">Reference proteome</keyword>